<comment type="pathway">
    <text evidence="2 12">Metabolic intermediate biosynthesis; acetyl-CoA biosynthesis; acetyl-CoA from acetate: step 2/2.</text>
</comment>
<dbReference type="SUPFAM" id="SSF53659">
    <property type="entry name" value="Isocitrate/Isopropylmalate dehydrogenase-like"/>
    <property type="match status" value="1"/>
</dbReference>
<dbReference type="GO" id="GO:0008959">
    <property type="term" value="F:phosphate acetyltransferase activity"/>
    <property type="evidence" value="ECO:0007669"/>
    <property type="project" value="UniProtKB-EC"/>
</dbReference>
<dbReference type="KEGG" id="fbe:FF125_12250"/>
<dbReference type="Gene3D" id="3.40.1390.20">
    <property type="entry name" value="HprK N-terminal domain-like"/>
    <property type="match status" value="1"/>
</dbReference>
<evidence type="ECO:0000256" key="8">
    <source>
        <dbReference type="ARBA" id="ARBA00022490"/>
    </source>
</evidence>
<dbReference type="CDD" id="cd03109">
    <property type="entry name" value="DTBS"/>
    <property type="match status" value="1"/>
</dbReference>
<comment type="domain">
    <text evidence="12">The N-terminal region seems to be important for proper quaternary structure. The C-terminal region contains the substrate-binding site.</text>
</comment>
<dbReference type="AlphaFoldDB" id="A0A5B7TS77"/>
<dbReference type="EC" id="2.3.1.8" evidence="6 12"/>
<dbReference type="PIRSF" id="PIRSF006107">
    <property type="entry name" value="PhpActrans_proteobac"/>
    <property type="match status" value="1"/>
</dbReference>
<dbReference type="InterPro" id="IPR016475">
    <property type="entry name" value="P-Actrans_bac"/>
</dbReference>
<name>A0A5B7TS77_9FLAO</name>
<dbReference type="UniPathway" id="UPA00340">
    <property type="reaction ID" value="UER00459"/>
</dbReference>
<evidence type="ECO:0000256" key="4">
    <source>
        <dbReference type="ARBA" id="ARBA00009786"/>
    </source>
</evidence>
<dbReference type="Gene3D" id="3.40.50.10950">
    <property type="match status" value="1"/>
</dbReference>
<dbReference type="Pfam" id="PF07085">
    <property type="entry name" value="DRTGG"/>
    <property type="match status" value="1"/>
</dbReference>
<protein>
    <recommendedName>
        <fullName evidence="7 12">Phosphate acetyltransferase</fullName>
        <ecNumber evidence="6 12">2.3.1.8</ecNumber>
    </recommendedName>
    <alternativeName>
        <fullName evidence="11 12">Phosphotransacetylase</fullName>
    </alternativeName>
</protein>
<accession>A0A5B7TS77</accession>
<comment type="subcellular location">
    <subcellularLocation>
        <location evidence="1 12">Cytoplasm</location>
    </subcellularLocation>
</comment>
<feature type="domain" description="DRTGG" evidence="14">
    <location>
        <begin position="215"/>
        <end position="326"/>
    </location>
</feature>
<dbReference type="NCBIfam" id="NF004167">
    <property type="entry name" value="PRK05632.1"/>
    <property type="match status" value="1"/>
</dbReference>
<dbReference type="NCBIfam" id="TIGR00651">
    <property type="entry name" value="pta"/>
    <property type="match status" value="1"/>
</dbReference>
<dbReference type="InterPro" id="IPR002505">
    <property type="entry name" value="PTA_PTB"/>
</dbReference>
<gene>
    <name evidence="15" type="ORF">FF125_12250</name>
</gene>
<comment type="similarity">
    <text evidence="4 12">In the N-terminal section; belongs to the CobB/CobQ family.</text>
</comment>
<dbReference type="Pfam" id="PF13500">
    <property type="entry name" value="AAA_26"/>
    <property type="match status" value="1"/>
</dbReference>
<comment type="similarity">
    <text evidence="3 12">In the C-terminal section; belongs to the phosphate acetyltransferase and butyryltransferase family.</text>
</comment>
<evidence type="ECO:0000259" key="13">
    <source>
        <dbReference type="Pfam" id="PF01515"/>
    </source>
</evidence>
<evidence type="ECO:0000256" key="2">
    <source>
        <dbReference type="ARBA" id="ARBA00004989"/>
    </source>
</evidence>
<dbReference type="InterPro" id="IPR027417">
    <property type="entry name" value="P-loop_NTPase"/>
</dbReference>
<dbReference type="OrthoDB" id="9805787at2"/>
<comment type="subunit">
    <text evidence="5">Homohexamer.</text>
</comment>
<evidence type="ECO:0000259" key="14">
    <source>
        <dbReference type="Pfam" id="PF07085"/>
    </source>
</evidence>
<dbReference type="PANTHER" id="PTHR43356:SF3">
    <property type="entry name" value="PHOSPHATE ACETYLTRANSFERASE"/>
    <property type="match status" value="1"/>
</dbReference>
<feature type="domain" description="Phosphate acetyl/butaryl transferase" evidence="13">
    <location>
        <begin position="372"/>
        <end position="691"/>
    </location>
</feature>
<evidence type="ECO:0000256" key="1">
    <source>
        <dbReference type="ARBA" id="ARBA00004496"/>
    </source>
</evidence>
<dbReference type="Gene3D" id="3.40.50.10750">
    <property type="entry name" value="Isocitrate/Isopropylmalate dehydrogenase-like"/>
    <property type="match status" value="1"/>
</dbReference>
<evidence type="ECO:0000256" key="3">
    <source>
        <dbReference type="ARBA" id="ARBA00008756"/>
    </source>
</evidence>
<dbReference type="GO" id="GO:0006085">
    <property type="term" value="P:acetyl-CoA biosynthetic process"/>
    <property type="evidence" value="ECO:0007669"/>
    <property type="project" value="UniProtKB-UniPathway"/>
</dbReference>
<dbReference type="InterPro" id="IPR010766">
    <property type="entry name" value="DRTGG"/>
</dbReference>
<keyword evidence="10 12" id="KW-0012">Acyltransferase</keyword>
<keyword evidence="16" id="KW-1185">Reference proteome</keyword>
<dbReference type="InterPro" id="IPR050500">
    <property type="entry name" value="Phos_Acetyltrans/Butyryltrans"/>
</dbReference>
<dbReference type="NCBIfam" id="NF007233">
    <property type="entry name" value="PRK09653.1"/>
    <property type="match status" value="1"/>
</dbReference>
<dbReference type="Gene3D" id="3.40.50.300">
    <property type="entry name" value="P-loop containing nucleotide triphosphate hydrolases"/>
    <property type="match status" value="1"/>
</dbReference>
<dbReference type="SUPFAM" id="SSF52540">
    <property type="entry name" value="P-loop containing nucleoside triphosphate hydrolases"/>
    <property type="match status" value="1"/>
</dbReference>
<sequence length="697" mass="76529">MNKAVYIATTEAKSGKSIISIGLMQMLLGKTAKVGYFRPIIDDYKSGKKDNHIDTILSYFDIQMNYEEAFAFTRSEIIHKNNQNKDDEIITKIIEKYKAIEDRFDFILVEGTDFSGEGAIIEWDINVLVAKNLGIPTILISTGVGKSLDDLIGNLYMAYDSFKDKGVEVLMVIANKVQPENVQLIKNELQKNLPEKILSGVIPLNKSLANPTVKEIVEELNGKVLFGEEYINNEAGAFSVGAMQLRNYLTHLKENSLVITPGDRADIILGALQANISANYPPISGVILTGGLLPEEPINQLIEGLSEVIPVISVQGGTYSITNRIGAIQPKMYAENVNKITASIQVFEKHIPVDALAERLITFEANGITPRMFQYNMLKRALSNKKHIVLPEGTDDRVLLATKKLMDTDAVNITLLGDKVDIENKLMQLDISLDLNKINIINPEESEHFEDYSQTLYELRKHKNVNLAMAKDLMADVSYYGSMMVYKGDADGMVSGAAHTTQHTIRPALQFIKTKPGVSVVSSVFFMCLEDRVTVYGDCAINPNPTAEQLAAIAISSAETSLAFGIEPKIAMLSYSSGSSGVGEDVDRVRKATELVKEMSPNLKIEGPIQYDAAVDMNVAKSKLPNSEVAGQATVFIFPDLNTGNNTYKAVQRETKALAIGPVLQGLNKPVNDLSRGCTVDDIYNTVIITAIQAQGF</sequence>
<evidence type="ECO:0000256" key="10">
    <source>
        <dbReference type="ARBA" id="ARBA00023315"/>
    </source>
</evidence>
<keyword evidence="9 12" id="KW-0808">Transferase</keyword>
<evidence type="ECO:0000256" key="12">
    <source>
        <dbReference type="PIRNR" id="PIRNR006107"/>
    </source>
</evidence>
<comment type="function">
    <text evidence="12">Involved in acetate metabolism.</text>
</comment>
<evidence type="ECO:0000313" key="16">
    <source>
        <dbReference type="Proteomes" id="UP000306229"/>
    </source>
</evidence>
<dbReference type="GO" id="GO:0005737">
    <property type="term" value="C:cytoplasm"/>
    <property type="evidence" value="ECO:0007669"/>
    <property type="project" value="UniProtKB-SubCell"/>
</dbReference>
<dbReference type="EMBL" id="CP040749">
    <property type="protein sequence ID" value="QCX39170.1"/>
    <property type="molecule type" value="Genomic_DNA"/>
</dbReference>
<comment type="catalytic activity">
    <reaction evidence="12">
        <text>acetyl-CoA + phosphate = acetyl phosphate + CoA</text>
        <dbReference type="Rhea" id="RHEA:19521"/>
        <dbReference type="ChEBI" id="CHEBI:22191"/>
        <dbReference type="ChEBI" id="CHEBI:43474"/>
        <dbReference type="ChEBI" id="CHEBI:57287"/>
        <dbReference type="ChEBI" id="CHEBI:57288"/>
        <dbReference type="EC" id="2.3.1.8"/>
    </reaction>
</comment>
<reference evidence="15 16" key="1">
    <citation type="submission" date="2019-05" db="EMBL/GenBank/DDBJ databases">
        <title>Algicella ahnfeltiae gen. nov., sp. nov., a novel marine bacterium of the family Flavobacteriaceae isolated from a red alga.</title>
        <authorList>
            <person name="Nedashkovskaya O.I."/>
            <person name="Kukhlevskiy A.D."/>
            <person name="Kim S.-G."/>
            <person name="Zhukova N.V."/>
            <person name="Mikhailov V.V."/>
        </authorList>
    </citation>
    <scope>NUCLEOTIDE SEQUENCE [LARGE SCALE GENOMIC DNA]</scope>
    <source>
        <strain evidence="15 16">10Alg115</strain>
    </source>
</reference>
<evidence type="ECO:0000256" key="6">
    <source>
        <dbReference type="ARBA" id="ARBA00012707"/>
    </source>
</evidence>
<evidence type="ECO:0000256" key="9">
    <source>
        <dbReference type="ARBA" id="ARBA00022679"/>
    </source>
</evidence>
<evidence type="ECO:0000313" key="15">
    <source>
        <dbReference type="EMBL" id="QCX39170.1"/>
    </source>
</evidence>
<dbReference type="InterPro" id="IPR028979">
    <property type="entry name" value="Ser_kin/Pase_Hpr-like_N_sf"/>
</dbReference>
<dbReference type="Pfam" id="PF01515">
    <property type="entry name" value="PTA_PTB"/>
    <property type="match status" value="1"/>
</dbReference>
<evidence type="ECO:0000256" key="11">
    <source>
        <dbReference type="ARBA" id="ARBA00031108"/>
    </source>
</evidence>
<dbReference type="SUPFAM" id="SSF75138">
    <property type="entry name" value="HprK N-terminal domain-like"/>
    <property type="match status" value="1"/>
</dbReference>
<dbReference type="InterPro" id="IPR042113">
    <property type="entry name" value="P_AcTrfase_dom1"/>
</dbReference>
<organism evidence="15 16">
    <name type="scientific">Aureibaculum algae</name>
    <dbReference type="NCBI Taxonomy" id="2584122"/>
    <lineage>
        <taxon>Bacteria</taxon>
        <taxon>Pseudomonadati</taxon>
        <taxon>Bacteroidota</taxon>
        <taxon>Flavobacteriia</taxon>
        <taxon>Flavobacteriales</taxon>
        <taxon>Flavobacteriaceae</taxon>
        <taxon>Aureibaculum</taxon>
    </lineage>
</organism>
<dbReference type="FunFam" id="3.40.50.10750:FF:000001">
    <property type="entry name" value="Phosphate acetyltransferase"/>
    <property type="match status" value="1"/>
</dbReference>
<dbReference type="Proteomes" id="UP000306229">
    <property type="component" value="Chromosome"/>
</dbReference>
<dbReference type="InterPro" id="IPR004614">
    <property type="entry name" value="P_AcTrfase"/>
</dbReference>
<dbReference type="RefSeq" id="WP_138950034.1">
    <property type="nucleotide sequence ID" value="NZ_CP040749.1"/>
</dbReference>
<proteinExistence type="inferred from homology"/>
<keyword evidence="8 12" id="KW-0963">Cytoplasm</keyword>
<dbReference type="PANTHER" id="PTHR43356">
    <property type="entry name" value="PHOSPHATE ACETYLTRANSFERASE"/>
    <property type="match status" value="1"/>
</dbReference>
<evidence type="ECO:0000256" key="5">
    <source>
        <dbReference type="ARBA" id="ARBA00011643"/>
    </source>
</evidence>
<evidence type="ECO:0000256" key="7">
    <source>
        <dbReference type="ARBA" id="ARBA00021528"/>
    </source>
</evidence>
<dbReference type="InterPro" id="IPR042112">
    <property type="entry name" value="P_AcTrfase_dom2"/>
</dbReference>